<accession>A0A4R8MGT6</accession>
<evidence type="ECO:0000256" key="1">
    <source>
        <dbReference type="ARBA" id="ARBA00004141"/>
    </source>
</evidence>
<feature type="domain" description="O-antigen ligase-related" evidence="6">
    <location>
        <begin position="236"/>
        <end position="384"/>
    </location>
</feature>
<keyword evidence="8" id="KW-1185">Reference proteome</keyword>
<feature type="transmembrane region" description="Helical" evidence="5">
    <location>
        <begin position="127"/>
        <end position="149"/>
    </location>
</feature>
<dbReference type="Proteomes" id="UP000294824">
    <property type="component" value="Unassembled WGS sequence"/>
</dbReference>
<dbReference type="Pfam" id="PF04932">
    <property type="entry name" value="Wzy_C"/>
    <property type="match status" value="1"/>
</dbReference>
<feature type="transmembrane region" description="Helical" evidence="5">
    <location>
        <begin position="376"/>
        <end position="395"/>
    </location>
</feature>
<dbReference type="PANTHER" id="PTHR37422">
    <property type="entry name" value="TEICHURONIC ACID BIOSYNTHESIS PROTEIN TUAE"/>
    <property type="match status" value="1"/>
</dbReference>
<comment type="caution">
    <text evidence="7">The sequence shown here is derived from an EMBL/GenBank/DDBJ whole genome shotgun (WGS) entry which is preliminary data.</text>
</comment>
<feature type="transmembrane region" description="Helical" evidence="5">
    <location>
        <begin position="103"/>
        <end position="121"/>
    </location>
</feature>
<feature type="transmembrane region" description="Helical" evidence="5">
    <location>
        <begin position="252"/>
        <end position="271"/>
    </location>
</feature>
<gene>
    <name evidence="7" type="ORF">DFQ06_1666</name>
</gene>
<organism evidence="7 8">
    <name type="scientific">Algibacter lectus</name>
    <dbReference type="NCBI Taxonomy" id="221126"/>
    <lineage>
        <taxon>Bacteria</taxon>
        <taxon>Pseudomonadati</taxon>
        <taxon>Bacteroidota</taxon>
        <taxon>Flavobacteriia</taxon>
        <taxon>Flavobacteriales</taxon>
        <taxon>Flavobacteriaceae</taxon>
        <taxon>Algibacter</taxon>
    </lineage>
</organism>
<evidence type="ECO:0000256" key="2">
    <source>
        <dbReference type="ARBA" id="ARBA00022692"/>
    </source>
</evidence>
<feature type="transmembrane region" description="Helical" evidence="5">
    <location>
        <begin position="228"/>
        <end position="246"/>
    </location>
</feature>
<proteinExistence type="predicted"/>
<dbReference type="PANTHER" id="PTHR37422:SF13">
    <property type="entry name" value="LIPOPOLYSACCHARIDE BIOSYNTHESIS PROTEIN PA4999-RELATED"/>
    <property type="match status" value="1"/>
</dbReference>
<evidence type="ECO:0000256" key="4">
    <source>
        <dbReference type="ARBA" id="ARBA00023136"/>
    </source>
</evidence>
<feature type="transmembrane region" description="Helical" evidence="5">
    <location>
        <begin position="56"/>
        <end position="72"/>
    </location>
</feature>
<dbReference type="GO" id="GO:0016020">
    <property type="term" value="C:membrane"/>
    <property type="evidence" value="ECO:0007669"/>
    <property type="project" value="UniProtKB-SubCell"/>
</dbReference>
<name>A0A4R8MGT6_9FLAO</name>
<feature type="transmembrane region" description="Helical" evidence="5">
    <location>
        <begin position="283"/>
        <end position="301"/>
    </location>
</feature>
<feature type="transmembrane region" description="Helical" evidence="5">
    <location>
        <begin position="161"/>
        <end position="180"/>
    </location>
</feature>
<dbReference type="GO" id="GO:0016874">
    <property type="term" value="F:ligase activity"/>
    <property type="evidence" value="ECO:0007669"/>
    <property type="project" value="UniProtKB-KW"/>
</dbReference>
<sequence>MQNNYLKLLGIHILIGALIYLLRPLGNFYFYGIFIYFLIRIISAKRQLKTFEIVRACAYVLGAEVILRMTNSGPFYEASKYMVIVFSVFGLFYNGFNKKATPYLLYICLMIPSIYVSLYLLEVDQNIRKAIAFNLSGPVTLGVSALFCFGLKVSRKQLESIVNFILFPLVSTLVYVFMYNPDVSAVSTGTGSNFAASGGFGPNQMATVLGLGFFLMTVRFFYFSKSKIFRYLDLIFVLLFAFRAIVTFSRGGVFTAIFMIVAFIFILYKVMDKRNKSKMRLSIILFLIIGIVTWGISASQTNGMIEKRYANENAAGQEKNDVTTGRGSLFLLEFEEFRNNPFFGIGVGRAKEIRFQKTGIHAASHNEVSRIIAEHGMFGVFAFLILLLAPLFFRIGNRSNVLFYSFYLFWLLTINHSAMRIAAPAFIYALSLLHIVDEKNPLHRKQVIEKR</sequence>
<feature type="transmembrane region" description="Helical" evidence="5">
    <location>
        <begin position="407"/>
        <end position="430"/>
    </location>
</feature>
<feature type="transmembrane region" description="Helical" evidence="5">
    <location>
        <begin position="200"/>
        <end position="221"/>
    </location>
</feature>
<dbReference type="InterPro" id="IPR007016">
    <property type="entry name" value="O-antigen_ligase-rel_domated"/>
</dbReference>
<evidence type="ECO:0000256" key="3">
    <source>
        <dbReference type="ARBA" id="ARBA00022989"/>
    </source>
</evidence>
<evidence type="ECO:0000256" key="5">
    <source>
        <dbReference type="SAM" id="Phobius"/>
    </source>
</evidence>
<keyword evidence="4 5" id="KW-0472">Membrane</keyword>
<evidence type="ECO:0000313" key="8">
    <source>
        <dbReference type="Proteomes" id="UP000294824"/>
    </source>
</evidence>
<evidence type="ECO:0000259" key="6">
    <source>
        <dbReference type="Pfam" id="PF04932"/>
    </source>
</evidence>
<protein>
    <submittedName>
        <fullName evidence="7">O-antigen ligase-like membrane protein</fullName>
    </submittedName>
</protein>
<feature type="transmembrane region" description="Helical" evidence="5">
    <location>
        <begin position="5"/>
        <end position="22"/>
    </location>
</feature>
<evidence type="ECO:0000313" key="7">
    <source>
        <dbReference type="EMBL" id="TDY64744.1"/>
    </source>
</evidence>
<feature type="transmembrane region" description="Helical" evidence="5">
    <location>
        <begin position="78"/>
        <end position="96"/>
    </location>
</feature>
<dbReference type="EMBL" id="SORL01000007">
    <property type="protein sequence ID" value="TDY64744.1"/>
    <property type="molecule type" value="Genomic_DNA"/>
</dbReference>
<keyword evidence="2 5" id="KW-0812">Transmembrane</keyword>
<dbReference type="InterPro" id="IPR051533">
    <property type="entry name" value="WaaL-like"/>
</dbReference>
<dbReference type="AlphaFoldDB" id="A0A4R8MGT6"/>
<feature type="transmembrane region" description="Helical" evidence="5">
    <location>
        <begin position="28"/>
        <end position="44"/>
    </location>
</feature>
<comment type="subcellular location">
    <subcellularLocation>
        <location evidence="1">Membrane</location>
        <topology evidence="1">Multi-pass membrane protein</topology>
    </subcellularLocation>
</comment>
<dbReference type="RefSeq" id="WP_133967026.1">
    <property type="nucleotide sequence ID" value="NZ_CANLRM010000001.1"/>
</dbReference>
<keyword evidence="3 5" id="KW-1133">Transmembrane helix</keyword>
<keyword evidence="7" id="KW-0436">Ligase</keyword>
<reference evidence="7 8" key="1">
    <citation type="submission" date="2019-03" db="EMBL/GenBank/DDBJ databases">
        <title>Genomic Encyclopedia of Type Strains, Phase III (KMG-III): the genomes of soil and plant-associated and newly described type strains.</title>
        <authorList>
            <person name="Whitman W."/>
        </authorList>
    </citation>
    <scope>NUCLEOTIDE SEQUENCE [LARGE SCALE GENOMIC DNA]</scope>
    <source>
        <strain evidence="7 8">CECT 8301</strain>
    </source>
</reference>